<dbReference type="SUPFAM" id="SSF49447">
    <property type="entry name" value="Second domain of Mu2 adaptin subunit (ap50) of ap2 adaptor"/>
    <property type="match status" value="1"/>
</dbReference>
<keyword evidence="3 5" id="KW-0653">Protein transport</keyword>
<dbReference type="Gene3D" id="3.30.450.60">
    <property type="match status" value="1"/>
</dbReference>
<dbReference type="AlphaFoldDB" id="A0A8J4UVL2"/>
<gene>
    <name evidence="8" type="ORF">CYY_009742</name>
</gene>
<evidence type="ECO:0000256" key="5">
    <source>
        <dbReference type="PIRNR" id="PIRNR005992"/>
    </source>
</evidence>
<feature type="domain" description="MHD" evidence="7">
    <location>
        <begin position="177"/>
        <end position="476"/>
    </location>
</feature>
<evidence type="ECO:0000259" key="7">
    <source>
        <dbReference type="PROSITE" id="PS51072"/>
    </source>
</evidence>
<dbReference type="InterPro" id="IPR028565">
    <property type="entry name" value="MHD"/>
</dbReference>
<dbReference type="OrthoDB" id="10259133at2759"/>
<organism evidence="8 9">
    <name type="scientific">Polysphondylium violaceum</name>
    <dbReference type="NCBI Taxonomy" id="133409"/>
    <lineage>
        <taxon>Eukaryota</taxon>
        <taxon>Amoebozoa</taxon>
        <taxon>Evosea</taxon>
        <taxon>Eumycetozoa</taxon>
        <taxon>Dictyostelia</taxon>
        <taxon>Dictyosteliales</taxon>
        <taxon>Dictyosteliaceae</taxon>
        <taxon>Polysphondylium</taxon>
    </lineage>
</organism>
<dbReference type="GO" id="GO:0016192">
    <property type="term" value="P:vesicle-mediated transport"/>
    <property type="evidence" value="ECO:0007669"/>
    <property type="project" value="InterPro"/>
</dbReference>
<evidence type="ECO:0000313" key="9">
    <source>
        <dbReference type="Proteomes" id="UP000695562"/>
    </source>
</evidence>
<keyword evidence="9" id="KW-1185">Reference proteome</keyword>
<keyword evidence="4" id="KW-0472">Membrane</keyword>
<dbReference type="CDD" id="cd14838">
    <property type="entry name" value="AP4_Mu_N"/>
    <property type="match status" value="1"/>
</dbReference>
<name>A0A8J4UVL2_9MYCE</name>
<feature type="region of interest" description="Disordered" evidence="6">
    <location>
        <begin position="389"/>
        <end position="417"/>
    </location>
</feature>
<dbReference type="GO" id="GO:0030131">
    <property type="term" value="C:clathrin adaptor complex"/>
    <property type="evidence" value="ECO:0007669"/>
    <property type="project" value="UniProtKB-UniRule"/>
</dbReference>
<dbReference type="Pfam" id="PF00928">
    <property type="entry name" value="Adap_comp_sub"/>
    <property type="match status" value="1"/>
</dbReference>
<evidence type="ECO:0000256" key="3">
    <source>
        <dbReference type="ARBA" id="ARBA00022927"/>
    </source>
</evidence>
<dbReference type="InterPro" id="IPR022775">
    <property type="entry name" value="AP_mu_sigma_su"/>
</dbReference>
<dbReference type="SUPFAM" id="SSF64356">
    <property type="entry name" value="SNARE-like"/>
    <property type="match status" value="1"/>
</dbReference>
<dbReference type="InterPro" id="IPR050431">
    <property type="entry name" value="Adaptor_comp_med_subunit"/>
</dbReference>
<dbReference type="Pfam" id="PF01217">
    <property type="entry name" value="Clat_adaptor_s"/>
    <property type="match status" value="1"/>
</dbReference>
<dbReference type="EMBL" id="AJWJ01000793">
    <property type="protein sequence ID" value="KAF2068938.1"/>
    <property type="molecule type" value="Genomic_DNA"/>
</dbReference>
<evidence type="ECO:0000256" key="2">
    <source>
        <dbReference type="ARBA" id="ARBA00022448"/>
    </source>
</evidence>
<evidence type="ECO:0000256" key="1">
    <source>
        <dbReference type="ARBA" id="ARBA00004308"/>
    </source>
</evidence>
<dbReference type="Proteomes" id="UP000695562">
    <property type="component" value="Unassembled WGS sequence"/>
</dbReference>
<reference evidence="8" key="1">
    <citation type="submission" date="2020-01" db="EMBL/GenBank/DDBJ databases">
        <title>Development of genomics and gene disruption for Polysphondylium violaceum indicates a role for the polyketide synthase stlB in stalk morphogenesis.</title>
        <authorList>
            <person name="Narita B."/>
            <person name="Kawabe Y."/>
            <person name="Kin K."/>
            <person name="Saito T."/>
            <person name="Gibbs R."/>
            <person name="Kuspa A."/>
            <person name="Muzny D."/>
            <person name="Queller D."/>
            <person name="Richards S."/>
            <person name="Strassman J."/>
            <person name="Sucgang R."/>
            <person name="Worley K."/>
            <person name="Schaap P."/>
        </authorList>
    </citation>
    <scope>NUCLEOTIDE SEQUENCE</scope>
    <source>
        <strain evidence="8">QSvi11</strain>
    </source>
</reference>
<dbReference type="GO" id="GO:0031201">
    <property type="term" value="C:SNARE complex"/>
    <property type="evidence" value="ECO:0007669"/>
    <property type="project" value="UniProtKB-ARBA"/>
</dbReference>
<comment type="subcellular location">
    <subcellularLocation>
        <location evidence="1">Endomembrane system</location>
    </subcellularLocation>
</comment>
<dbReference type="InterPro" id="IPR036168">
    <property type="entry name" value="AP2_Mu_C_sf"/>
</dbReference>
<sequence>MFSQLFILNHKGDTIIFKEYRFDISTDSADVFFKYILSNKSDVTPAFNIDGVNYLYVKKRGMYFVMTTKELVSPSLAFELLNRAAKIIQDYTASLTEEAIRLNFILIYELLDELMDNGIPQSTSTETLKSLVFTPPTMAKFRETSPESIIESFMNSTSKVSVPQVTSMKPINESNGNNELYVDFWEHLTVLYAANGTVLRNEINGKIVMKSYLKGNPGLSLGLNTNFMFPAASGGTYTAGDPSIPKPSDTVIVDDCSFHECATNGFSQNNVLNFRPPQGEFTLFKYRISNNTYSPFLVSSHLESNNKNKLDLVVRVRSNYSGKVVGKDILITIPIPKSAKSCTHSLDHGRSAQSVEYQANNNIVVWTIPKLRGGVETILRLSVLVDTPNSPPLTSTPNNNNSNNNSNNSSNNNNSSNESSYFNILKKEIGPVRLEFEIPMFSCSTLQIKFLKVVGSNVKPERWFRYITDSKSFVVRVS</sequence>
<proteinExistence type="inferred from homology"/>
<keyword evidence="2 5" id="KW-0813">Transport</keyword>
<dbReference type="GO" id="GO:0006886">
    <property type="term" value="P:intracellular protein transport"/>
    <property type="evidence" value="ECO:0007669"/>
    <property type="project" value="UniProtKB-UniRule"/>
</dbReference>
<dbReference type="Gene3D" id="2.60.40.1170">
    <property type="entry name" value="Mu homology domain, subdomain B"/>
    <property type="match status" value="2"/>
</dbReference>
<dbReference type="PANTHER" id="PTHR10529">
    <property type="entry name" value="AP COMPLEX SUBUNIT MU"/>
    <property type="match status" value="1"/>
</dbReference>
<dbReference type="GO" id="GO:0012505">
    <property type="term" value="C:endomembrane system"/>
    <property type="evidence" value="ECO:0007669"/>
    <property type="project" value="UniProtKB-SubCell"/>
</dbReference>
<evidence type="ECO:0000313" key="8">
    <source>
        <dbReference type="EMBL" id="KAF2068938.1"/>
    </source>
</evidence>
<dbReference type="FunFam" id="3.30.450.60:FF:000002">
    <property type="entry name" value="AP-2 complex subunit mu, putative"/>
    <property type="match status" value="1"/>
</dbReference>
<dbReference type="InterPro" id="IPR011012">
    <property type="entry name" value="Longin-like_dom_sf"/>
</dbReference>
<comment type="similarity">
    <text evidence="5">Belongs to the adaptor complexes medium subunit family.</text>
</comment>
<dbReference type="PRINTS" id="PR00314">
    <property type="entry name" value="CLATHRINADPT"/>
</dbReference>
<accession>A0A8J4UVL2</accession>
<evidence type="ECO:0000256" key="6">
    <source>
        <dbReference type="SAM" id="MobiDB-lite"/>
    </source>
</evidence>
<dbReference type="InterPro" id="IPR001392">
    <property type="entry name" value="Clathrin_mu"/>
</dbReference>
<dbReference type="PIRSF" id="PIRSF005992">
    <property type="entry name" value="Clathrin_mu"/>
    <property type="match status" value="1"/>
</dbReference>
<comment type="caution">
    <text evidence="8">The sequence shown here is derived from an EMBL/GenBank/DDBJ whole genome shotgun (WGS) entry which is preliminary data.</text>
</comment>
<evidence type="ECO:0000256" key="4">
    <source>
        <dbReference type="ARBA" id="ARBA00023136"/>
    </source>
</evidence>
<protein>
    <recommendedName>
        <fullName evidence="7">MHD domain-containing protein</fullName>
    </recommendedName>
</protein>
<dbReference type="PROSITE" id="PS51072">
    <property type="entry name" value="MHD"/>
    <property type="match status" value="1"/>
</dbReference>
<feature type="compositionally biased region" description="Low complexity" evidence="6">
    <location>
        <begin position="392"/>
        <end position="417"/>
    </location>
</feature>